<reference evidence="1" key="1">
    <citation type="submission" date="2014-02" db="EMBL/GenBank/DDBJ databases">
        <title>The Genome Sequence of Trichophyton rubrum (morphotype fischeri) CBS 288.86.</title>
        <authorList>
            <consortium name="The Broad Institute Genomics Platform"/>
            <person name="Cuomo C.A."/>
            <person name="White T.C."/>
            <person name="Graser Y."/>
            <person name="Martinez-Rossi N."/>
            <person name="Heitman J."/>
            <person name="Young S.K."/>
            <person name="Zeng Q."/>
            <person name="Gargeya S."/>
            <person name="Abouelleil A."/>
            <person name="Alvarado L."/>
            <person name="Chapman S.B."/>
            <person name="Gainer-Dewar J."/>
            <person name="Goldberg J."/>
            <person name="Griggs A."/>
            <person name="Gujja S."/>
            <person name="Hansen M."/>
            <person name="Howarth C."/>
            <person name="Imamovic A."/>
            <person name="Larimer J."/>
            <person name="Martinez D."/>
            <person name="Murphy C."/>
            <person name="Pearson M.D."/>
            <person name="Persinoti G."/>
            <person name="Poon T."/>
            <person name="Priest M."/>
            <person name="Roberts A.D."/>
            <person name="Saif S."/>
            <person name="Shea T.D."/>
            <person name="Sykes S.N."/>
            <person name="Wortman J."/>
            <person name="Nusbaum C."/>
            <person name="Birren B."/>
        </authorList>
    </citation>
    <scope>NUCLEOTIDE SEQUENCE [LARGE SCALE GENOMIC DNA]</scope>
    <source>
        <strain evidence="1">CBS 288.86</strain>
    </source>
</reference>
<gene>
    <name evidence="1" type="ORF">H103_05289</name>
</gene>
<proteinExistence type="predicted"/>
<accession>A0A022VZC7</accession>
<evidence type="ECO:0000313" key="1">
    <source>
        <dbReference type="EMBL" id="EZF51426.1"/>
    </source>
</evidence>
<name>A0A022VZC7_TRIRU</name>
<protein>
    <recommendedName>
        <fullName evidence="2">Ubiquinol-cytochrome-c reductase cytochrome c1</fullName>
    </recommendedName>
</protein>
<dbReference type="EMBL" id="KK207866">
    <property type="protein sequence ID" value="EZF51426.1"/>
    <property type="molecule type" value="Genomic_DNA"/>
</dbReference>
<sequence length="352" mass="40056">MKVQSDERQRVFQAYRPLFAGESALIRKKKAIIKRIESLKCPDADLITDLGQDKIVNILQSLLTDDAFAAEPIANEPPSAVLLRQQTTRTGANAKIPDLSKSTEPSCDNRELDKIDRSGVIDNSAVDKDLENSSSKYEVASQVFSDDASTNLSHAPFQIQHLVLTNIQTLLEQACFDFASKWAPELISTEMWDCPEAIELSKWTLVLNKVIHKIPINAFNAEEYPNIRAILHSGYEIRNIAVHRKRVSLQKLEDITQAAVLFLRAIRDNNRELQLSSVHAVMSVFMWSLESRRQIIEARFREELEEIQRVRKTLDLREKEAEIAMRTANAKVNDLTKYMLEHSLQEIFGGKV</sequence>
<dbReference type="OrthoDB" id="5324651at2759"/>
<dbReference type="AlphaFoldDB" id="A0A022VZC7"/>
<dbReference type="HOGENOM" id="CLU_033910_2_0_1"/>
<organism evidence="1">
    <name type="scientific">Trichophyton rubrum CBS 288.86</name>
    <dbReference type="NCBI Taxonomy" id="1215330"/>
    <lineage>
        <taxon>Eukaryota</taxon>
        <taxon>Fungi</taxon>
        <taxon>Dikarya</taxon>
        <taxon>Ascomycota</taxon>
        <taxon>Pezizomycotina</taxon>
        <taxon>Eurotiomycetes</taxon>
        <taxon>Eurotiomycetidae</taxon>
        <taxon>Onygenales</taxon>
        <taxon>Arthrodermataceae</taxon>
        <taxon>Trichophyton</taxon>
    </lineage>
</organism>
<evidence type="ECO:0008006" key="2">
    <source>
        <dbReference type="Google" id="ProtNLM"/>
    </source>
</evidence>
<dbReference type="Proteomes" id="UP000023758">
    <property type="component" value="Unassembled WGS sequence"/>
</dbReference>